<dbReference type="InterPro" id="IPR045247">
    <property type="entry name" value="Oye-like"/>
</dbReference>
<dbReference type="PANTHER" id="PTHR22893:SF91">
    <property type="entry name" value="NADPH DEHYDROGENASE 2-RELATED"/>
    <property type="match status" value="1"/>
</dbReference>
<protein>
    <submittedName>
        <fullName evidence="1">Alkene reductase</fullName>
    </submittedName>
</protein>
<dbReference type="EMBL" id="VZOL01000076">
    <property type="protein sequence ID" value="KAB0684028.1"/>
    <property type="molecule type" value="Genomic_DNA"/>
</dbReference>
<proteinExistence type="predicted"/>
<accession>A0A6L3NL63</accession>
<dbReference type="SUPFAM" id="SSF51395">
    <property type="entry name" value="FMN-linked oxidoreductases"/>
    <property type="match status" value="1"/>
</dbReference>
<dbReference type="GO" id="GO:0010181">
    <property type="term" value="F:FMN binding"/>
    <property type="evidence" value="ECO:0007669"/>
    <property type="project" value="InterPro"/>
</dbReference>
<dbReference type="GO" id="GO:0016491">
    <property type="term" value="F:oxidoreductase activity"/>
    <property type="evidence" value="ECO:0007669"/>
    <property type="project" value="InterPro"/>
</dbReference>
<organism evidence="1 2">
    <name type="scientific">Burkholderia territorii</name>
    <dbReference type="NCBI Taxonomy" id="1503055"/>
    <lineage>
        <taxon>Bacteria</taxon>
        <taxon>Pseudomonadati</taxon>
        <taxon>Pseudomonadota</taxon>
        <taxon>Betaproteobacteria</taxon>
        <taxon>Burkholderiales</taxon>
        <taxon>Burkholderiaceae</taxon>
        <taxon>Burkholderia</taxon>
        <taxon>Burkholderia cepacia complex</taxon>
    </lineage>
</organism>
<feature type="non-terminal residue" evidence="1">
    <location>
        <position position="1"/>
    </location>
</feature>
<dbReference type="InterPro" id="IPR013785">
    <property type="entry name" value="Aldolase_TIM"/>
</dbReference>
<evidence type="ECO:0000313" key="2">
    <source>
        <dbReference type="Proteomes" id="UP000473571"/>
    </source>
</evidence>
<evidence type="ECO:0000313" key="1">
    <source>
        <dbReference type="EMBL" id="KAB0684028.1"/>
    </source>
</evidence>
<dbReference type="Proteomes" id="UP000473571">
    <property type="component" value="Unassembled WGS sequence"/>
</dbReference>
<dbReference type="PANTHER" id="PTHR22893">
    <property type="entry name" value="NADH OXIDOREDUCTASE-RELATED"/>
    <property type="match status" value="1"/>
</dbReference>
<dbReference type="GO" id="GO:0005829">
    <property type="term" value="C:cytosol"/>
    <property type="evidence" value="ECO:0007669"/>
    <property type="project" value="TreeGrafter"/>
</dbReference>
<comment type="caution">
    <text evidence="1">The sequence shown here is derived from an EMBL/GenBank/DDBJ whole genome shotgun (WGS) entry which is preliminary data.</text>
</comment>
<reference evidence="1 2" key="1">
    <citation type="submission" date="2019-09" db="EMBL/GenBank/DDBJ databases">
        <title>Draft genome sequences of 48 bacterial type strains from the CCUG.</title>
        <authorList>
            <person name="Tunovic T."/>
            <person name="Pineiro-Iglesias B."/>
            <person name="Unosson C."/>
            <person name="Inganas E."/>
            <person name="Ohlen M."/>
            <person name="Cardew S."/>
            <person name="Jensie-Markopoulos S."/>
            <person name="Salva-Serra F."/>
            <person name="Jaen-Luchoro D."/>
            <person name="Karlsson R."/>
            <person name="Svensson-Stadler L."/>
            <person name="Chun J."/>
            <person name="Moore E."/>
        </authorList>
    </citation>
    <scope>NUCLEOTIDE SEQUENCE [LARGE SCALE GENOMIC DNA]</scope>
    <source>
        <strain evidence="1 2">CCUG 65687</strain>
    </source>
</reference>
<name>A0A6L3NL63_9BURK</name>
<dbReference type="AlphaFoldDB" id="A0A6L3NL63"/>
<dbReference type="Gene3D" id="3.20.20.70">
    <property type="entry name" value="Aldolase class I"/>
    <property type="match status" value="1"/>
</dbReference>
<sequence>AAGWADLIAFGRPFVANPDLPERLRTGAALAPHDRNTLFGGGARGLVDYPTLAQAAA</sequence>
<gene>
    <name evidence="1" type="ORF">F7R13_09355</name>
</gene>